<dbReference type="Proteomes" id="UP000825483">
    <property type="component" value="Unassembled WGS sequence"/>
</dbReference>
<dbReference type="EMBL" id="BPUB01000002">
    <property type="protein sequence ID" value="GJG59079.1"/>
    <property type="molecule type" value="Genomic_DNA"/>
</dbReference>
<comment type="caution">
    <text evidence="1">The sequence shown here is derived from an EMBL/GenBank/DDBJ whole genome shotgun (WGS) entry which is preliminary data.</text>
</comment>
<organism evidence="1 2">
    <name type="scientific">Prevotella lacticifex</name>
    <dbReference type="NCBI Taxonomy" id="2854755"/>
    <lineage>
        <taxon>Bacteria</taxon>
        <taxon>Pseudomonadati</taxon>
        <taxon>Bacteroidota</taxon>
        <taxon>Bacteroidia</taxon>
        <taxon>Bacteroidales</taxon>
        <taxon>Prevotellaceae</taxon>
        <taxon>Prevotella</taxon>
    </lineage>
</organism>
<dbReference type="AlphaFoldDB" id="A0A9R1CAR3"/>
<protein>
    <recommendedName>
        <fullName evidence="3">ParB/Sulfiredoxin domain-containing protein</fullName>
    </recommendedName>
</protein>
<evidence type="ECO:0000313" key="2">
    <source>
        <dbReference type="Proteomes" id="UP000825483"/>
    </source>
</evidence>
<proteinExistence type="predicted"/>
<gene>
    <name evidence="1" type="ORF">PRLR5076_19300</name>
</gene>
<evidence type="ECO:0008006" key="3">
    <source>
        <dbReference type="Google" id="ProtNLM"/>
    </source>
</evidence>
<sequence>MCVNIKEYPITKIKIIDKMSEKLDIRTLSINPENPRTASEFMEGKLIESILVFPKMLEVRPIVVNKENTVLGGNMRLAMLQKIMDMDDDEIEDYMFNQKKYRLMPNEEKERLRDYWSKFKEEPVVPIRRAEDFTDDEEHEFLIKDNLHYGEDDVDVLKHNFDRESISDFTGSVAWNLYDYDDKMNDKELDLTKKFPEHFKCGYVECQMTNAEFEALCKVFAEYLEAHDGNGDGFLSYLLS</sequence>
<accession>A0A9R1CAR3</accession>
<keyword evidence="2" id="KW-1185">Reference proteome</keyword>
<name>A0A9R1CAR3_9BACT</name>
<evidence type="ECO:0000313" key="1">
    <source>
        <dbReference type="EMBL" id="GJG59079.1"/>
    </source>
</evidence>
<reference evidence="1" key="1">
    <citation type="journal article" date="2022" name="Int. J. Syst. Evol. Microbiol.">
        <title>Prevotella lacticifex sp. nov., isolated from the rumen of cows.</title>
        <authorList>
            <person name="Shinkai T."/>
            <person name="Ikeyama N."/>
            <person name="Kumagai M."/>
            <person name="Ohmori H."/>
            <person name="Sakamoto M."/>
            <person name="Ohkuma M."/>
            <person name="Mitsumori M."/>
        </authorList>
    </citation>
    <scope>NUCLEOTIDE SEQUENCE</scope>
    <source>
        <strain evidence="1">R5076</strain>
    </source>
</reference>